<feature type="domain" description="FAD-binding" evidence="4">
    <location>
        <begin position="5"/>
        <end position="336"/>
    </location>
</feature>
<keyword evidence="6" id="KW-1185">Reference proteome</keyword>
<evidence type="ECO:0000313" key="6">
    <source>
        <dbReference type="Proteomes" id="UP000029994"/>
    </source>
</evidence>
<dbReference type="GO" id="GO:0016709">
    <property type="term" value="F:oxidoreductase activity, acting on paired donors, with incorporation or reduction of molecular oxygen, NAD(P)H as one donor, and incorporation of one atom of oxygen"/>
    <property type="evidence" value="ECO:0007669"/>
    <property type="project" value="UniProtKB-ARBA"/>
</dbReference>
<keyword evidence="2" id="KW-0285">Flavoprotein</keyword>
<dbReference type="RefSeq" id="WP_039427708.1">
    <property type="nucleotide sequence ID" value="NZ_CP061844.1"/>
</dbReference>
<comment type="caution">
    <text evidence="5">The sequence shown here is derived from an EMBL/GenBank/DDBJ whole genome shotgun (WGS) entry which is preliminary data.</text>
</comment>
<dbReference type="GeneID" id="43683918"/>
<dbReference type="PANTHER" id="PTHR43004:SF19">
    <property type="entry name" value="BINDING MONOOXYGENASE, PUTATIVE (JCVI)-RELATED"/>
    <property type="match status" value="1"/>
</dbReference>
<comment type="cofactor">
    <cofactor evidence="1">
        <name>FAD</name>
        <dbReference type="ChEBI" id="CHEBI:57692"/>
    </cofactor>
</comment>
<evidence type="ECO:0000259" key="4">
    <source>
        <dbReference type="Pfam" id="PF01494"/>
    </source>
</evidence>
<evidence type="ECO:0000256" key="1">
    <source>
        <dbReference type="ARBA" id="ARBA00001974"/>
    </source>
</evidence>
<dbReference type="EMBL" id="JMCG01000001">
    <property type="protein sequence ID" value="KGK12025.1"/>
    <property type="molecule type" value="Genomic_DNA"/>
</dbReference>
<gene>
    <name evidence="5" type="ORF">EA26_12160</name>
</gene>
<reference evidence="5 6" key="1">
    <citation type="submission" date="2014-04" db="EMBL/GenBank/DDBJ databases">
        <title>Genome sequencing of Vibrio navarrensis strains.</title>
        <authorList>
            <person name="Gladney L.M."/>
            <person name="Katz L.S."/>
            <person name="Marino-Ramirez L."/>
            <person name="Jordan I.K."/>
        </authorList>
    </citation>
    <scope>NUCLEOTIDE SEQUENCE [LARGE SCALE GENOMIC DNA]</scope>
    <source>
        <strain evidence="5 6">ATCC 51183</strain>
    </source>
</reference>
<dbReference type="InterPro" id="IPR036188">
    <property type="entry name" value="FAD/NAD-bd_sf"/>
</dbReference>
<dbReference type="Proteomes" id="UP000029994">
    <property type="component" value="Unassembled WGS sequence"/>
</dbReference>
<dbReference type="AlphaFoldDB" id="A0A099LVA1"/>
<evidence type="ECO:0000313" key="5">
    <source>
        <dbReference type="EMBL" id="KGK12025.1"/>
    </source>
</evidence>
<dbReference type="GO" id="GO:0071949">
    <property type="term" value="F:FAD binding"/>
    <property type="evidence" value="ECO:0007669"/>
    <property type="project" value="InterPro"/>
</dbReference>
<evidence type="ECO:0000256" key="3">
    <source>
        <dbReference type="ARBA" id="ARBA00022827"/>
    </source>
</evidence>
<organism evidence="5 6">
    <name type="scientific">Vibrio navarrensis</name>
    <dbReference type="NCBI Taxonomy" id="29495"/>
    <lineage>
        <taxon>Bacteria</taxon>
        <taxon>Pseudomonadati</taxon>
        <taxon>Pseudomonadota</taxon>
        <taxon>Gammaproteobacteria</taxon>
        <taxon>Vibrionales</taxon>
        <taxon>Vibrionaceae</taxon>
        <taxon>Vibrio</taxon>
    </lineage>
</organism>
<dbReference type="PRINTS" id="PR00420">
    <property type="entry name" value="RNGMNOXGNASE"/>
</dbReference>
<dbReference type="InterPro" id="IPR002938">
    <property type="entry name" value="FAD-bd"/>
</dbReference>
<sequence>MNDNIIIVGAGPTGLTLGCLLQSQGINCVILEKEQQQNQLTKAVMVHAASLDVFSLLEIDQAVLQKGLKQNSIRFNIQGKEEYVMDFTQLSPNKFPFFINIKQPDLVDILERKFTSLGGRVYYHHDVYQIGENGTVLAKNGDEDVEFIGSYIVGCDGAKSTVRKLAQIEYKGITYPYSYVLVEGVPRQSFPLDESQMHISENGAISVIPMGDNVFRVAGPGPRQDVGDLINIEDFKKIMASIGMGEFADFKKITSLRSYKVNERMAETLVKDRVVLCGDAGHIHSPTGGQAMNLGIADAFCLYWRFAQTDISQRQALLREYTEERLTLAKYTVERTKLNPLIQKMNSGKVSKQELKKIMLSFSQTAHAIQVNSEKSLQTKSLKTGARIPNLRWHDTTTWRELSGKTYTEIIPTGHGIGNILADYFEQSVPCKIRFRQDFIISSVEML</sequence>
<proteinExistence type="predicted"/>
<dbReference type="SUPFAM" id="SSF51905">
    <property type="entry name" value="FAD/NAD(P)-binding domain"/>
    <property type="match status" value="1"/>
</dbReference>
<dbReference type="Gene3D" id="3.50.50.60">
    <property type="entry name" value="FAD/NAD(P)-binding domain"/>
    <property type="match status" value="1"/>
</dbReference>
<protein>
    <recommendedName>
        <fullName evidence="4">FAD-binding domain-containing protein</fullName>
    </recommendedName>
</protein>
<dbReference type="PANTHER" id="PTHR43004">
    <property type="entry name" value="TRK SYSTEM POTASSIUM UPTAKE PROTEIN"/>
    <property type="match status" value="1"/>
</dbReference>
<dbReference type="InterPro" id="IPR050641">
    <property type="entry name" value="RIFMO-like"/>
</dbReference>
<keyword evidence="3" id="KW-0274">FAD</keyword>
<dbReference type="eggNOG" id="COG0654">
    <property type="taxonomic scope" value="Bacteria"/>
</dbReference>
<accession>A0A099LVA1</accession>
<evidence type="ECO:0000256" key="2">
    <source>
        <dbReference type="ARBA" id="ARBA00022630"/>
    </source>
</evidence>
<name>A0A099LVA1_9VIBR</name>
<dbReference type="Pfam" id="PF01494">
    <property type="entry name" value="FAD_binding_3"/>
    <property type="match status" value="1"/>
</dbReference>
<dbReference type="Gene3D" id="3.30.70.2450">
    <property type="match status" value="1"/>
</dbReference>
<dbReference type="STRING" id="29495.EA26_12160"/>